<keyword evidence="2" id="KW-0963">Cytoplasm</keyword>
<dbReference type="GO" id="GO:0051539">
    <property type="term" value="F:4 iron, 4 sulfur cluster binding"/>
    <property type="evidence" value="ECO:0007669"/>
    <property type="project" value="UniProtKB-KW"/>
</dbReference>
<organism evidence="11 12">
    <name type="scientific">Brevundimonas diminuta</name>
    <name type="common">Pseudomonas diminuta</name>
    <dbReference type="NCBI Taxonomy" id="293"/>
    <lineage>
        <taxon>Bacteria</taxon>
        <taxon>Pseudomonadati</taxon>
        <taxon>Pseudomonadota</taxon>
        <taxon>Alphaproteobacteria</taxon>
        <taxon>Caulobacterales</taxon>
        <taxon>Caulobacteraceae</taxon>
        <taxon>Brevundimonas</taxon>
    </lineage>
</organism>
<feature type="compositionally biased region" description="Basic and acidic residues" evidence="9">
    <location>
        <begin position="351"/>
        <end position="367"/>
    </location>
</feature>
<protein>
    <submittedName>
        <fullName evidence="11">tRNA epoxyqueuosine(34) reductase QueG</fullName>
    </submittedName>
</protein>
<name>A0A1Z3LZ21_BREDI</name>
<evidence type="ECO:0000256" key="2">
    <source>
        <dbReference type="ARBA" id="ARBA00022490"/>
    </source>
</evidence>
<gene>
    <name evidence="11" type="primary">queG</name>
    <name evidence="11" type="ORF">CD943_10500</name>
</gene>
<keyword evidence="5" id="KW-0671">Queuosine biosynthesis</keyword>
<dbReference type="Pfam" id="PF13484">
    <property type="entry name" value="Fer4_16"/>
    <property type="match status" value="1"/>
</dbReference>
<dbReference type="GO" id="GO:0052693">
    <property type="term" value="F:epoxyqueuosine reductase activity"/>
    <property type="evidence" value="ECO:0007669"/>
    <property type="project" value="TreeGrafter"/>
</dbReference>
<evidence type="ECO:0000259" key="10">
    <source>
        <dbReference type="PROSITE" id="PS51379"/>
    </source>
</evidence>
<dbReference type="PROSITE" id="PS00198">
    <property type="entry name" value="4FE4S_FER_1"/>
    <property type="match status" value="1"/>
</dbReference>
<reference evidence="11 12" key="1">
    <citation type="submission" date="2017-06" db="EMBL/GenBank/DDBJ databases">
        <title>Biodegradation of gentamicin by bacterial consortia AMQD4 in synthetic medium and raw gentamicin sewage.</title>
        <authorList>
            <person name="Chang H."/>
            <person name="Feng Y."/>
            <person name="Li Z."/>
            <person name="Xue J."/>
            <person name="Cheng D."/>
        </authorList>
    </citation>
    <scope>NUCLEOTIDE SEQUENCE [LARGE SCALE GENOMIC DNA]</scope>
    <source>
        <strain evidence="11 12">BZC3</strain>
    </source>
</reference>
<dbReference type="SUPFAM" id="SSF46548">
    <property type="entry name" value="alpha-helical ferredoxin"/>
    <property type="match status" value="1"/>
</dbReference>
<feature type="domain" description="4Fe-4S ferredoxin-type" evidence="10">
    <location>
        <begin position="175"/>
        <end position="207"/>
    </location>
</feature>
<evidence type="ECO:0000313" key="12">
    <source>
        <dbReference type="Proteomes" id="UP000197024"/>
    </source>
</evidence>
<reference evidence="11 12" key="2">
    <citation type="submission" date="2017-06" db="EMBL/GenBank/DDBJ databases">
        <authorList>
            <person name="Kim H.J."/>
            <person name="Triplett B.A."/>
        </authorList>
    </citation>
    <scope>NUCLEOTIDE SEQUENCE [LARGE SCALE GENOMIC DNA]</scope>
    <source>
        <strain evidence="11 12">BZC3</strain>
    </source>
</reference>
<dbReference type="NCBIfam" id="TIGR00276">
    <property type="entry name" value="tRNA epoxyqueuosine(34) reductase QueG"/>
    <property type="match status" value="1"/>
</dbReference>
<evidence type="ECO:0000256" key="1">
    <source>
        <dbReference type="ARBA" id="ARBA00022485"/>
    </source>
</evidence>
<keyword evidence="4" id="KW-0479">Metal-binding</keyword>
<dbReference type="AlphaFoldDB" id="A0A1Z3LZ21"/>
<proteinExistence type="predicted"/>
<dbReference type="InterPro" id="IPR013542">
    <property type="entry name" value="QueG_DUF1730"/>
</dbReference>
<dbReference type="Proteomes" id="UP000197024">
    <property type="component" value="Chromosome"/>
</dbReference>
<feature type="region of interest" description="Disordered" evidence="9">
    <location>
        <begin position="351"/>
        <end position="391"/>
    </location>
</feature>
<dbReference type="STRING" id="293.GCA_000988015_01555"/>
<evidence type="ECO:0000256" key="5">
    <source>
        <dbReference type="ARBA" id="ARBA00022785"/>
    </source>
</evidence>
<evidence type="ECO:0000256" key="8">
    <source>
        <dbReference type="ARBA" id="ARBA00023014"/>
    </source>
</evidence>
<keyword evidence="6" id="KW-0560">Oxidoreductase</keyword>
<dbReference type="PANTHER" id="PTHR30002:SF4">
    <property type="entry name" value="EPOXYQUEUOSINE REDUCTASE"/>
    <property type="match status" value="1"/>
</dbReference>
<dbReference type="GO" id="GO:0008616">
    <property type="term" value="P:tRNA queuosine(34) biosynthetic process"/>
    <property type="evidence" value="ECO:0007669"/>
    <property type="project" value="UniProtKB-KW"/>
</dbReference>
<dbReference type="Pfam" id="PF08331">
    <property type="entry name" value="QueG_DUF1730"/>
    <property type="match status" value="1"/>
</dbReference>
<dbReference type="Gene3D" id="3.30.70.20">
    <property type="match status" value="1"/>
</dbReference>
<evidence type="ECO:0000256" key="9">
    <source>
        <dbReference type="SAM" id="MobiDB-lite"/>
    </source>
</evidence>
<dbReference type="InterPro" id="IPR017896">
    <property type="entry name" value="4Fe4S_Fe-S-bd"/>
</dbReference>
<dbReference type="PANTHER" id="PTHR30002">
    <property type="entry name" value="EPOXYQUEUOSINE REDUCTASE"/>
    <property type="match status" value="1"/>
</dbReference>
<evidence type="ECO:0000256" key="3">
    <source>
        <dbReference type="ARBA" id="ARBA00022694"/>
    </source>
</evidence>
<dbReference type="InterPro" id="IPR016024">
    <property type="entry name" value="ARM-type_fold"/>
</dbReference>
<dbReference type="SUPFAM" id="SSF48371">
    <property type="entry name" value="ARM repeat"/>
    <property type="match status" value="1"/>
</dbReference>
<keyword evidence="8" id="KW-0411">Iron-sulfur</keyword>
<dbReference type="Gene3D" id="1.25.10.10">
    <property type="entry name" value="Leucine-rich Repeat Variant"/>
    <property type="match status" value="1"/>
</dbReference>
<evidence type="ECO:0000256" key="6">
    <source>
        <dbReference type="ARBA" id="ARBA00023002"/>
    </source>
</evidence>
<dbReference type="InterPro" id="IPR017900">
    <property type="entry name" value="4Fe4S_Fe_S_CS"/>
</dbReference>
<dbReference type="EMBL" id="CP021995">
    <property type="protein sequence ID" value="ASD27277.1"/>
    <property type="molecule type" value="Genomic_DNA"/>
</dbReference>
<dbReference type="InterPro" id="IPR004453">
    <property type="entry name" value="QueG"/>
</dbReference>
<feature type="compositionally biased region" description="Basic and acidic residues" evidence="9">
    <location>
        <begin position="381"/>
        <end position="391"/>
    </location>
</feature>
<evidence type="ECO:0000256" key="4">
    <source>
        <dbReference type="ARBA" id="ARBA00022723"/>
    </source>
</evidence>
<dbReference type="RefSeq" id="WP_088410989.1">
    <property type="nucleotide sequence ID" value="NZ_CP021995.1"/>
</dbReference>
<keyword evidence="1" id="KW-0004">4Fe-4S</keyword>
<dbReference type="PROSITE" id="PS51379">
    <property type="entry name" value="4FE4S_FER_2"/>
    <property type="match status" value="1"/>
</dbReference>
<keyword evidence="3" id="KW-0819">tRNA processing</keyword>
<accession>A0A1Z3LZ21</accession>
<sequence>MAADPRIFIRQRAAELGFGVCRFASASDPWSAGEKLAHFVDAGRHGDMGWMETTLERRAHPTAMWDGAKTAIVLGMNYGPDEDPRPELEEASAGYISVYARGDDYHEVIKGRLKILAGQIAARLGQEVKVFVDTAPLMEKPLAQRAGLGWQGKHTNLLSRTHGNWLFLGTILTAAEIEADEAEVEHCGRCTACLDACPTQAFPAPFQIDARRCLSYLTIEYAGAWPHEFRIATGNRIYGCDDCLAACPWNKFAQEASETRLQARDALKSPPLADLLALDDPAFRALFTKSPVKRIGRDRFIRNALYAAGNSGEAALIGAVERLLDDPAPVVRGAAVWALSQLSPERFAELRETRRASETDEAVKQEWRPCPLAGEGGPRSGSDEGSRRPQT</sequence>
<evidence type="ECO:0000256" key="7">
    <source>
        <dbReference type="ARBA" id="ARBA00023004"/>
    </source>
</evidence>
<evidence type="ECO:0000313" key="11">
    <source>
        <dbReference type="EMBL" id="ASD27277.1"/>
    </source>
</evidence>
<dbReference type="GO" id="GO:0046872">
    <property type="term" value="F:metal ion binding"/>
    <property type="evidence" value="ECO:0007669"/>
    <property type="project" value="UniProtKB-KW"/>
</dbReference>
<keyword evidence="7" id="KW-0408">Iron</keyword>
<dbReference type="InterPro" id="IPR011989">
    <property type="entry name" value="ARM-like"/>
</dbReference>